<evidence type="ECO:0000313" key="1">
    <source>
        <dbReference type="EMBL" id="CAF4658555.1"/>
    </source>
</evidence>
<organism evidence="1 2">
    <name type="scientific">Rotaria magnacalcarata</name>
    <dbReference type="NCBI Taxonomy" id="392030"/>
    <lineage>
        <taxon>Eukaryota</taxon>
        <taxon>Metazoa</taxon>
        <taxon>Spiralia</taxon>
        <taxon>Gnathifera</taxon>
        <taxon>Rotifera</taxon>
        <taxon>Eurotatoria</taxon>
        <taxon>Bdelloidea</taxon>
        <taxon>Philodinida</taxon>
        <taxon>Philodinidae</taxon>
        <taxon>Rotaria</taxon>
    </lineage>
</organism>
<dbReference type="AlphaFoldDB" id="A0A821G1A4"/>
<sequence length="60" mass="6968">PCGQYEFMDSTSGTLVDALRHHRLVCNQMIHSYLTGSALHHQMMTTSEQYQYVLYFTTHS</sequence>
<name>A0A821G1A4_9BILA</name>
<dbReference type="EMBL" id="CAJOBG010089116">
    <property type="protein sequence ID" value="CAF4658555.1"/>
    <property type="molecule type" value="Genomic_DNA"/>
</dbReference>
<comment type="caution">
    <text evidence="1">The sequence shown here is derived from an EMBL/GenBank/DDBJ whole genome shotgun (WGS) entry which is preliminary data.</text>
</comment>
<gene>
    <name evidence="1" type="ORF">OVN521_LOCUS47018</name>
</gene>
<reference evidence="1" key="1">
    <citation type="submission" date="2021-02" db="EMBL/GenBank/DDBJ databases">
        <authorList>
            <person name="Nowell W R."/>
        </authorList>
    </citation>
    <scope>NUCLEOTIDE SEQUENCE</scope>
</reference>
<protein>
    <submittedName>
        <fullName evidence="1">Uncharacterized protein</fullName>
    </submittedName>
</protein>
<evidence type="ECO:0000313" key="2">
    <source>
        <dbReference type="Proteomes" id="UP000663866"/>
    </source>
</evidence>
<dbReference type="Proteomes" id="UP000663866">
    <property type="component" value="Unassembled WGS sequence"/>
</dbReference>
<feature type="non-terminal residue" evidence="1">
    <location>
        <position position="1"/>
    </location>
</feature>
<accession>A0A821G1A4</accession>
<keyword evidence="2" id="KW-1185">Reference proteome</keyword>
<proteinExistence type="predicted"/>